<feature type="transmembrane region" description="Helical" evidence="9">
    <location>
        <begin position="114"/>
        <end position="137"/>
    </location>
</feature>
<organism evidence="11 12">
    <name type="scientific">Botryosphaeria parva (strain UCR-NP2)</name>
    <name type="common">Grapevine canker fungus</name>
    <name type="synonym">Neofusicoccum parvum</name>
    <dbReference type="NCBI Taxonomy" id="1287680"/>
    <lineage>
        <taxon>Eukaryota</taxon>
        <taxon>Fungi</taxon>
        <taxon>Dikarya</taxon>
        <taxon>Ascomycota</taxon>
        <taxon>Pezizomycotina</taxon>
        <taxon>Dothideomycetes</taxon>
        <taxon>Dothideomycetes incertae sedis</taxon>
        <taxon>Botryosphaeriales</taxon>
        <taxon>Botryosphaeriaceae</taxon>
        <taxon>Neofusicoccum</taxon>
    </lineage>
</organism>
<dbReference type="PROSITE" id="PS50850">
    <property type="entry name" value="MFS"/>
    <property type="match status" value="1"/>
</dbReference>
<feature type="transmembrane region" description="Helical" evidence="9">
    <location>
        <begin position="423"/>
        <end position="439"/>
    </location>
</feature>
<dbReference type="InterPro" id="IPR005828">
    <property type="entry name" value="MFS_sugar_transport-like"/>
</dbReference>
<feature type="domain" description="Major facilitator superfamily (MFS) profile" evidence="10">
    <location>
        <begin position="22"/>
        <end position="467"/>
    </location>
</feature>
<evidence type="ECO:0000256" key="8">
    <source>
        <dbReference type="SAM" id="MobiDB-lite"/>
    </source>
</evidence>
<feature type="transmembrane region" description="Helical" evidence="9">
    <location>
        <begin position="180"/>
        <end position="201"/>
    </location>
</feature>
<dbReference type="PANTHER" id="PTHR48022:SF2">
    <property type="entry name" value="PLASTIDIC GLUCOSE TRANSPORTER 4"/>
    <property type="match status" value="1"/>
</dbReference>
<feature type="transmembrane region" description="Helical" evidence="9">
    <location>
        <begin position="149"/>
        <end position="168"/>
    </location>
</feature>
<feature type="transmembrane region" description="Helical" evidence="9">
    <location>
        <begin position="377"/>
        <end position="402"/>
    </location>
</feature>
<dbReference type="Pfam" id="PF00083">
    <property type="entry name" value="Sugar_tr"/>
    <property type="match status" value="1"/>
</dbReference>
<accession>R1G2J0</accession>
<feature type="transmembrane region" description="Helical" evidence="9">
    <location>
        <begin position="445"/>
        <end position="463"/>
    </location>
</feature>
<feature type="region of interest" description="Disordered" evidence="8">
    <location>
        <begin position="487"/>
        <end position="506"/>
    </location>
</feature>
<evidence type="ECO:0000256" key="3">
    <source>
        <dbReference type="ARBA" id="ARBA00022448"/>
    </source>
</evidence>
<keyword evidence="6 9" id="KW-0472">Membrane</keyword>
<feature type="transmembrane region" description="Helical" evidence="9">
    <location>
        <begin position="55"/>
        <end position="79"/>
    </location>
</feature>
<dbReference type="PROSITE" id="PS00217">
    <property type="entry name" value="SUGAR_TRANSPORT_2"/>
    <property type="match status" value="1"/>
</dbReference>
<dbReference type="GO" id="GO:0005351">
    <property type="term" value="F:carbohydrate:proton symporter activity"/>
    <property type="evidence" value="ECO:0007669"/>
    <property type="project" value="TreeGrafter"/>
</dbReference>
<keyword evidence="5 9" id="KW-1133">Transmembrane helix</keyword>
<dbReference type="FunFam" id="1.20.1250.20:FF:000134">
    <property type="entry name" value="MFS sugar transporter protein"/>
    <property type="match status" value="1"/>
</dbReference>
<dbReference type="InterPro" id="IPR036259">
    <property type="entry name" value="MFS_trans_sf"/>
</dbReference>
<dbReference type="InterPro" id="IPR020846">
    <property type="entry name" value="MFS_dom"/>
</dbReference>
<dbReference type="KEGG" id="npa:UCRNP2_7638"/>
<dbReference type="AlphaFoldDB" id="R1G2J0"/>
<dbReference type="eggNOG" id="KOG0254">
    <property type="taxonomic scope" value="Eukaryota"/>
</dbReference>
<feature type="transmembrane region" description="Helical" evidence="9">
    <location>
        <begin position="345"/>
        <end position="365"/>
    </location>
</feature>
<evidence type="ECO:0000256" key="2">
    <source>
        <dbReference type="ARBA" id="ARBA00010992"/>
    </source>
</evidence>
<dbReference type="NCBIfam" id="TIGR00879">
    <property type="entry name" value="SP"/>
    <property type="match status" value="1"/>
</dbReference>
<feature type="region of interest" description="Disordered" evidence="8">
    <location>
        <begin position="233"/>
        <end position="252"/>
    </location>
</feature>
<keyword evidence="3 7" id="KW-0813">Transport</keyword>
<evidence type="ECO:0000259" key="10">
    <source>
        <dbReference type="PROSITE" id="PS50850"/>
    </source>
</evidence>
<name>R1G2J0_BOTPV</name>
<evidence type="ECO:0000313" key="11">
    <source>
        <dbReference type="EMBL" id="EOD45625.1"/>
    </source>
</evidence>
<dbReference type="InterPro" id="IPR005829">
    <property type="entry name" value="Sugar_transporter_CS"/>
</dbReference>
<comment type="similarity">
    <text evidence="2 7">Belongs to the major facilitator superfamily. Sugar transporter (TC 2.A.1.1) family.</text>
</comment>
<dbReference type="HOGENOM" id="CLU_001265_30_12_1"/>
<proteinExistence type="inferred from homology"/>
<comment type="subcellular location">
    <subcellularLocation>
        <location evidence="1">Membrane</location>
        <topology evidence="1">Multi-pass membrane protein</topology>
    </subcellularLocation>
</comment>
<dbReference type="GO" id="GO:0016020">
    <property type="term" value="C:membrane"/>
    <property type="evidence" value="ECO:0007669"/>
    <property type="project" value="UniProtKB-SubCell"/>
</dbReference>
<evidence type="ECO:0000313" key="12">
    <source>
        <dbReference type="Proteomes" id="UP000013521"/>
    </source>
</evidence>
<dbReference type="OrthoDB" id="5399138at2759"/>
<reference evidence="12" key="1">
    <citation type="journal article" date="2013" name="Genome Announc.">
        <title>Draft genome sequence of Neofusicoccum parvum isolate UCR-NP2, a fungal vascular pathogen associated with grapevine cankers.</title>
        <authorList>
            <person name="Blanco-Ulate B."/>
            <person name="Rolshausen P."/>
            <person name="Cantu D."/>
        </authorList>
    </citation>
    <scope>NUCLEOTIDE SEQUENCE [LARGE SCALE GENOMIC DNA]</scope>
    <source>
        <strain evidence="12">UCR-NP2</strain>
    </source>
</reference>
<dbReference type="InterPro" id="IPR003663">
    <property type="entry name" value="Sugar/inositol_transpt"/>
</dbReference>
<feature type="transmembrane region" description="Helical" evidence="9">
    <location>
        <begin position="91"/>
        <end position="108"/>
    </location>
</feature>
<gene>
    <name evidence="11" type="ORF">UCRNP2_7638</name>
</gene>
<keyword evidence="4 9" id="KW-0812">Transmembrane</keyword>
<sequence length="526" mass="55549">MMTVVPPETKGLRARVPLYVRVSILMIMGGMLFGLDTGTIGPVTAMSSFEASFGSFSATIHGVVVSSILIPAALSSLITGNVADLYGRPRTIMFGAAVFGIGAAIEAASNNLGAFIAGRVITGIGEGFFLSVLVVYVCEISPAKRRGPLASLPQFGTTIGIAAGYFIAYGTSTIDSSASWRVPLAFQSFMALSFAVSCTLVPPSPRWLLAKGRAKEAAQTLARLGIPSSELDESFQVSTEPEPEPDAQDAQPTLRENIRATFRDLMKAFAPGVRKRTFLGCFIMGMQQLAGIDGVLYYAPLLFTQAGLSSEQASFLASGVSALVIFATTIPAMSFADHLGRRPSTIYGGLGLAGTMFLIGSLYASNSVHGDHGAGRWVVIVTIYLFAIIFSGSWAIAFKVYASEIQPIETRASASSLAQSTNWFANFVVALTTPVFLAHSSYGVYFFFGACSLFTVVVCAVAMPETRGRTLETIDASFDHHAWLGTKSRPPSQAPPTPAVGSETNSVVMQVVTPKQDGNALPSSTA</sequence>
<evidence type="ECO:0000256" key="1">
    <source>
        <dbReference type="ARBA" id="ARBA00004141"/>
    </source>
</evidence>
<feature type="transmembrane region" description="Helical" evidence="9">
    <location>
        <begin position="18"/>
        <end position="35"/>
    </location>
</feature>
<feature type="transmembrane region" description="Helical" evidence="9">
    <location>
        <begin position="277"/>
        <end position="301"/>
    </location>
</feature>
<dbReference type="Gene3D" id="1.20.1250.20">
    <property type="entry name" value="MFS general substrate transporter like domains"/>
    <property type="match status" value="1"/>
</dbReference>
<dbReference type="OMA" id="AQSANWF"/>
<dbReference type="InterPro" id="IPR050360">
    <property type="entry name" value="MFS_Sugar_Transporters"/>
</dbReference>
<evidence type="ECO:0000256" key="5">
    <source>
        <dbReference type="ARBA" id="ARBA00022989"/>
    </source>
</evidence>
<dbReference type="PANTHER" id="PTHR48022">
    <property type="entry name" value="PLASTIDIC GLUCOSE TRANSPORTER 4"/>
    <property type="match status" value="1"/>
</dbReference>
<feature type="transmembrane region" description="Helical" evidence="9">
    <location>
        <begin position="313"/>
        <end position="333"/>
    </location>
</feature>
<dbReference type="SUPFAM" id="SSF103473">
    <property type="entry name" value="MFS general substrate transporter"/>
    <property type="match status" value="1"/>
</dbReference>
<dbReference type="Proteomes" id="UP000013521">
    <property type="component" value="Unassembled WGS sequence"/>
</dbReference>
<protein>
    <submittedName>
        <fullName evidence="11">Putative mfs sugar protein</fullName>
    </submittedName>
</protein>
<evidence type="ECO:0000256" key="7">
    <source>
        <dbReference type="RuleBase" id="RU003346"/>
    </source>
</evidence>
<evidence type="ECO:0000256" key="4">
    <source>
        <dbReference type="ARBA" id="ARBA00022692"/>
    </source>
</evidence>
<dbReference type="PRINTS" id="PR00171">
    <property type="entry name" value="SUGRTRNSPORT"/>
</dbReference>
<evidence type="ECO:0000256" key="9">
    <source>
        <dbReference type="SAM" id="Phobius"/>
    </source>
</evidence>
<dbReference type="EMBL" id="KB916561">
    <property type="protein sequence ID" value="EOD45625.1"/>
    <property type="molecule type" value="Genomic_DNA"/>
</dbReference>
<evidence type="ECO:0000256" key="6">
    <source>
        <dbReference type="ARBA" id="ARBA00023136"/>
    </source>
</evidence>